<comment type="caution">
    <text evidence="4">The sequence shown here is derived from an EMBL/GenBank/DDBJ whole genome shotgun (WGS) entry which is preliminary data.</text>
</comment>
<evidence type="ECO:0000256" key="2">
    <source>
        <dbReference type="SAM" id="Phobius"/>
    </source>
</evidence>
<evidence type="ECO:0000313" key="5">
    <source>
        <dbReference type="Proteomes" id="UP000273083"/>
    </source>
</evidence>
<proteinExistence type="inferred from homology"/>
<evidence type="ECO:0000313" key="4">
    <source>
        <dbReference type="EMBL" id="ROR28612.1"/>
    </source>
</evidence>
<evidence type="ECO:0000256" key="1">
    <source>
        <dbReference type="ARBA" id="ARBA00006068"/>
    </source>
</evidence>
<keyword evidence="2" id="KW-0812">Transmembrane</keyword>
<dbReference type="Proteomes" id="UP000273083">
    <property type="component" value="Unassembled WGS sequence"/>
</dbReference>
<comment type="similarity">
    <text evidence="1">Belongs to the LytR/CpsA/Psr (LCP) family.</text>
</comment>
<gene>
    <name evidence="4" type="ORF">EDD66_104199</name>
</gene>
<dbReference type="InterPro" id="IPR050922">
    <property type="entry name" value="LytR/CpsA/Psr_CW_biosynth"/>
</dbReference>
<keyword evidence="2" id="KW-0472">Membrane</keyword>
<dbReference type="Pfam" id="PF03816">
    <property type="entry name" value="LytR_cpsA_psr"/>
    <property type="match status" value="1"/>
</dbReference>
<name>A0A3N1XTW2_9FIRM</name>
<dbReference type="PANTHER" id="PTHR33392:SF6">
    <property type="entry name" value="POLYISOPRENYL-TEICHOIC ACID--PEPTIDOGLYCAN TEICHOIC ACID TRANSFERASE TAGU"/>
    <property type="match status" value="1"/>
</dbReference>
<organism evidence="4 5">
    <name type="scientific">Mobilisporobacter senegalensis</name>
    <dbReference type="NCBI Taxonomy" id="1329262"/>
    <lineage>
        <taxon>Bacteria</taxon>
        <taxon>Bacillati</taxon>
        <taxon>Bacillota</taxon>
        <taxon>Clostridia</taxon>
        <taxon>Lachnospirales</taxon>
        <taxon>Lachnospiraceae</taxon>
        <taxon>Mobilisporobacter</taxon>
    </lineage>
</organism>
<dbReference type="PANTHER" id="PTHR33392">
    <property type="entry name" value="POLYISOPRENYL-TEICHOIC ACID--PEPTIDOGLYCAN TEICHOIC ACID TRANSFERASE TAGU"/>
    <property type="match status" value="1"/>
</dbReference>
<dbReference type="Gene3D" id="3.40.630.190">
    <property type="entry name" value="LCP protein"/>
    <property type="match status" value="1"/>
</dbReference>
<dbReference type="EMBL" id="RJVG01000004">
    <property type="protein sequence ID" value="ROR28612.1"/>
    <property type="molecule type" value="Genomic_DNA"/>
</dbReference>
<dbReference type="NCBIfam" id="TIGR00350">
    <property type="entry name" value="lytR_cpsA_psr"/>
    <property type="match status" value="1"/>
</dbReference>
<keyword evidence="5" id="KW-1185">Reference proteome</keyword>
<evidence type="ECO:0000259" key="3">
    <source>
        <dbReference type="Pfam" id="PF03816"/>
    </source>
</evidence>
<accession>A0A3N1XTW2</accession>
<feature type="domain" description="Cell envelope-related transcriptional attenuator" evidence="3">
    <location>
        <begin position="80"/>
        <end position="237"/>
    </location>
</feature>
<dbReference type="AlphaFoldDB" id="A0A3N1XTW2"/>
<keyword evidence="2" id="KW-1133">Transmembrane helix</keyword>
<dbReference type="OrthoDB" id="27330at2"/>
<sequence>MSKKRKKSKAKIIFILEILLILLLIPVVYIYLQIEKVPSADIDLNNISQNEINNPDMKNYRNIAFFGVDSRANDLKKNTRSDSIMIMSINKKTKKVKLASIYRDTYVNVEGHGYTKLNHAYSYGGPELALSTINTNFDLNCTEFVTVNFSALTNVIDLLGGITLNIEENELKHVNNYARDVAKINGTKYNKITSPGEQVVDGTQATGYSRVRYTAGGDFRRAERQRTVVEQVFKKAKKSNITTLVSIMNEMIPQIYTSLDTKEMLNYGKDIFFYELNDQTGFPIENQAGKIGGTSYVLPTTLESNVTALHKFLFGTENYEPSNTVKARSQEIDSKF</sequence>
<protein>
    <submittedName>
        <fullName evidence="4">LytR family transcriptional attenuator</fullName>
    </submittedName>
</protein>
<dbReference type="RefSeq" id="WP_123609109.1">
    <property type="nucleotide sequence ID" value="NZ_RJVG01000004.1"/>
</dbReference>
<feature type="transmembrane region" description="Helical" evidence="2">
    <location>
        <begin position="12"/>
        <end position="32"/>
    </location>
</feature>
<dbReference type="InterPro" id="IPR004474">
    <property type="entry name" value="LytR_CpsA_psr"/>
</dbReference>
<reference evidence="4 5" key="1">
    <citation type="submission" date="2018-11" db="EMBL/GenBank/DDBJ databases">
        <title>Genomic Encyclopedia of Type Strains, Phase IV (KMG-IV): sequencing the most valuable type-strain genomes for metagenomic binning, comparative biology and taxonomic classification.</title>
        <authorList>
            <person name="Goeker M."/>
        </authorList>
    </citation>
    <scope>NUCLEOTIDE SEQUENCE [LARGE SCALE GENOMIC DNA]</scope>
    <source>
        <strain evidence="4 5">DSM 26537</strain>
    </source>
</reference>